<comment type="caution">
    <text evidence="4">The sequence shown here is derived from an EMBL/GenBank/DDBJ whole genome shotgun (WGS) entry which is preliminary data.</text>
</comment>
<keyword evidence="5" id="KW-1185">Reference proteome</keyword>
<reference evidence="4 5" key="1">
    <citation type="submission" date="2019-09" db="EMBL/GenBank/DDBJ databases">
        <authorList>
            <person name="Park J.-S."/>
            <person name="Choi H.-J."/>
        </authorList>
    </citation>
    <scope>NUCLEOTIDE SEQUENCE [LARGE SCALE GENOMIC DNA]</scope>
    <source>
        <strain evidence="4 5">176SS1-4</strain>
    </source>
</reference>
<dbReference type="Gene3D" id="3.90.226.10">
    <property type="entry name" value="2-enoyl-CoA Hydratase, Chain A, domain 1"/>
    <property type="match status" value="1"/>
</dbReference>
<proteinExistence type="inferred from homology"/>
<dbReference type="Pfam" id="PF00378">
    <property type="entry name" value="ECH_1"/>
    <property type="match status" value="1"/>
</dbReference>
<sequence>MSLVTFETDGPIGLLRLSRPEKLNALTPDMLEEIAAAVDRAEVSPDLRALVIHSEGKAFSVGADINIWSALTPEEFRTRWIKGGHRAFDSVAGCRLPVIAALHGMAFGGGLELALAADLRIAERGTILALPETSLGTVPGWGGTQRLTEIAGRARAKQMILAAERIDAETAAQWGLVNTLCEEGDALTAAKQRATEIAARAPIAVQIAKQVIDGRAGEGLPQTLEMLAGMATQSTGDLKEGISALKDKRDPVFGGR</sequence>
<dbReference type="InterPro" id="IPR029045">
    <property type="entry name" value="ClpP/crotonase-like_dom_sf"/>
</dbReference>
<dbReference type="GO" id="GO:0006635">
    <property type="term" value="P:fatty acid beta-oxidation"/>
    <property type="evidence" value="ECO:0007669"/>
    <property type="project" value="TreeGrafter"/>
</dbReference>
<keyword evidence="2" id="KW-0456">Lyase</keyword>
<protein>
    <submittedName>
        <fullName evidence="4">Enoyl-CoA hydratase/isomerase family protein</fullName>
    </submittedName>
</protein>
<dbReference type="FunFam" id="3.90.226.10:FF:000009">
    <property type="entry name" value="Carnitinyl-CoA dehydratase"/>
    <property type="match status" value="1"/>
</dbReference>
<dbReference type="GO" id="GO:0016829">
    <property type="term" value="F:lyase activity"/>
    <property type="evidence" value="ECO:0007669"/>
    <property type="project" value="UniProtKB-KW"/>
</dbReference>
<dbReference type="Gene3D" id="1.10.12.10">
    <property type="entry name" value="Lyase 2-enoyl-coa Hydratase, Chain A, domain 2"/>
    <property type="match status" value="1"/>
</dbReference>
<evidence type="ECO:0000313" key="5">
    <source>
        <dbReference type="Proteomes" id="UP000326554"/>
    </source>
</evidence>
<accession>A0A5J5GPQ6</accession>
<dbReference type="AlphaFoldDB" id="A0A5J5GPQ6"/>
<name>A0A5J5GPQ6_9RHOB</name>
<dbReference type="PANTHER" id="PTHR11941">
    <property type="entry name" value="ENOYL-COA HYDRATASE-RELATED"/>
    <property type="match status" value="1"/>
</dbReference>
<dbReference type="InterPro" id="IPR001753">
    <property type="entry name" value="Enoyl-CoA_hydra/iso"/>
</dbReference>
<dbReference type="PROSITE" id="PS00166">
    <property type="entry name" value="ENOYL_COA_HYDRATASE"/>
    <property type="match status" value="1"/>
</dbReference>
<dbReference type="PANTHER" id="PTHR11941:SF54">
    <property type="entry name" value="ENOYL-COA HYDRATASE, MITOCHONDRIAL"/>
    <property type="match status" value="1"/>
</dbReference>
<keyword evidence="4" id="KW-0413">Isomerase</keyword>
<dbReference type="GO" id="GO:0016853">
    <property type="term" value="F:isomerase activity"/>
    <property type="evidence" value="ECO:0007669"/>
    <property type="project" value="UniProtKB-KW"/>
</dbReference>
<dbReference type="SUPFAM" id="SSF52096">
    <property type="entry name" value="ClpP/crotonase"/>
    <property type="match status" value="1"/>
</dbReference>
<comment type="similarity">
    <text evidence="1 3">Belongs to the enoyl-CoA hydratase/isomerase family.</text>
</comment>
<dbReference type="InterPro" id="IPR018376">
    <property type="entry name" value="Enoyl-CoA_hyd/isom_CS"/>
</dbReference>
<evidence type="ECO:0000313" key="4">
    <source>
        <dbReference type="EMBL" id="KAA9010037.1"/>
    </source>
</evidence>
<dbReference type="EMBL" id="VYQE01000001">
    <property type="protein sequence ID" value="KAA9010037.1"/>
    <property type="molecule type" value="Genomic_DNA"/>
</dbReference>
<dbReference type="InterPro" id="IPR014748">
    <property type="entry name" value="Enoyl-CoA_hydra_C"/>
</dbReference>
<evidence type="ECO:0000256" key="1">
    <source>
        <dbReference type="ARBA" id="ARBA00005254"/>
    </source>
</evidence>
<organism evidence="4 5">
    <name type="scientific">Histidinibacterium aquaticum</name>
    <dbReference type="NCBI Taxonomy" id="2613962"/>
    <lineage>
        <taxon>Bacteria</taxon>
        <taxon>Pseudomonadati</taxon>
        <taxon>Pseudomonadota</taxon>
        <taxon>Alphaproteobacteria</taxon>
        <taxon>Rhodobacterales</taxon>
        <taxon>Paracoccaceae</taxon>
        <taxon>Histidinibacterium</taxon>
    </lineage>
</organism>
<dbReference type="Proteomes" id="UP000326554">
    <property type="component" value="Unassembled WGS sequence"/>
</dbReference>
<gene>
    <name evidence="4" type="ORF">F3S47_01920</name>
</gene>
<evidence type="ECO:0000256" key="2">
    <source>
        <dbReference type="ARBA" id="ARBA00023239"/>
    </source>
</evidence>
<dbReference type="CDD" id="cd06558">
    <property type="entry name" value="crotonase-like"/>
    <property type="match status" value="1"/>
</dbReference>
<dbReference type="RefSeq" id="WP_150443522.1">
    <property type="nucleotide sequence ID" value="NZ_VYQE01000001.1"/>
</dbReference>
<evidence type="ECO:0000256" key="3">
    <source>
        <dbReference type="RuleBase" id="RU003707"/>
    </source>
</evidence>